<dbReference type="FunFam" id="1.10.10.10:FF:000042">
    <property type="entry name" value="hepatocyte nuclear factor 3-beta"/>
    <property type="match status" value="1"/>
</dbReference>
<dbReference type="InterPro" id="IPR001766">
    <property type="entry name" value="Fork_head_dom"/>
</dbReference>
<evidence type="ECO:0000256" key="5">
    <source>
        <dbReference type="SAM" id="MobiDB-lite"/>
    </source>
</evidence>
<keyword evidence="8" id="KW-1185">Reference proteome</keyword>
<dbReference type="PANTHER" id="PTHR11829">
    <property type="entry name" value="FORKHEAD BOX PROTEIN"/>
    <property type="match status" value="1"/>
</dbReference>
<evidence type="ECO:0000313" key="8">
    <source>
        <dbReference type="Proteomes" id="UP000298663"/>
    </source>
</evidence>
<dbReference type="GO" id="GO:0030154">
    <property type="term" value="P:cell differentiation"/>
    <property type="evidence" value="ECO:0007669"/>
    <property type="project" value="TreeGrafter"/>
</dbReference>
<dbReference type="InterPro" id="IPR036388">
    <property type="entry name" value="WH-like_DNA-bd_sf"/>
</dbReference>
<dbReference type="Proteomes" id="UP000298663">
    <property type="component" value="Unassembled WGS sequence"/>
</dbReference>
<accession>A0A4V6A4H7</accession>
<dbReference type="InterPro" id="IPR050211">
    <property type="entry name" value="FOX_domain-containing"/>
</dbReference>
<dbReference type="PROSITE" id="PS50039">
    <property type="entry name" value="FORK_HEAD_3"/>
    <property type="match status" value="1"/>
</dbReference>
<dbReference type="SUPFAM" id="SSF46785">
    <property type="entry name" value="Winged helix' DNA-binding domain"/>
    <property type="match status" value="1"/>
</dbReference>
<evidence type="ECO:0000256" key="2">
    <source>
        <dbReference type="ARBA" id="ARBA00023125"/>
    </source>
</evidence>
<dbReference type="STRING" id="34508.A0A4V6A4H7"/>
<dbReference type="InterPro" id="IPR030456">
    <property type="entry name" value="TF_fork_head_CS_2"/>
</dbReference>
<proteinExistence type="predicted"/>
<reference evidence="7 8" key="2">
    <citation type="journal article" date="2019" name="G3 (Bethesda)">
        <title>Hybrid Assembly of the Genome of the Entomopathogenic Nematode Steinernema carpocapsae Identifies the X-Chromosome.</title>
        <authorList>
            <person name="Serra L."/>
            <person name="Macchietto M."/>
            <person name="Macias-Munoz A."/>
            <person name="McGill C.J."/>
            <person name="Rodriguez I.M."/>
            <person name="Rodriguez B."/>
            <person name="Murad R."/>
            <person name="Mortazavi A."/>
        </authorList>
    </citation>
    <scope>NUCLEOTIDE SEQUENCE [LARGE SCALE GENOMIC DNA]</scope>
    <source>
        <strain evidence="7 8">ALL</strain>
    </source>
</reference>
<dbReference type="GO" id="GO:0000981">
    <property type="term" value="F:DNA-binding transcription factor activity, RNA polymerase II-specific"/>
    <property type="evidence" value="ECO:0007669"/>
    <property type="project" value="TreeGrafter"/>
</dbReference>
<feature type="compositionally biased region" description="Low complexity" evidence="5">
    <location>
        <begin position="275"/>
        <end position="284"/>
    </location>
</feature>
<comment type="subcellular location">
    <subcellularLocation>
        <location evidence="1 4">Nucleus</location>
    </subcellularLocation>
</comment>
<gene>
    <name evidence="7" type="ORF">L596_011487</name>
</gene>
<dbReference type="PANTHER" id="PTHR11829:SF380">
    <property type="entry name" value="PROTEIN FORK HEAD"/>
    <property type="match status" value="1"/>
</dbReference>
<keyword evidence="3 4" id="KW-0539">Nucleus</keyword>
<comment type="caution">
    <text evidence="7">The sequence shown here is derived from an EMBL/GenBank/DDBJ whole genome shotgun (WGS) entry which is preliminary data.</text>
</comment>
<evidence type="ECO:0000313" key="7">
    <source>
        <dbReference type="EMBL" id="TKR87005.1"/>
    </source>
</evidence>
<feature type="DNA-binding region" description="Fork-head" evidence="4">
    <location>
        <begin position="126"/>
        <end position="220"/>
    </location>
</feature>
<evidence type="ECO:0000259" key="6">
    <source>
        <dbReference type="PROSITE" id="PS50039"/>
    </source>
</evidence>
<dbReference type="PROSITE" id="PS00658">
    <property type="entry name" value="FORK_HEAD_2"/>
    <property type="match status" value="1"/>
</dbReference>
<dbReference type="GO" id="GO:0009653">
    <property type="term" value="P:anatomical structure morphogenesis"/>
    <property type="evidence" value="ECO:0007669"/>
    <property type="project" value="TreeGrafter"/>
</dbReference>
<feature type="compositionally biased region" description="Basic residues" evidence="5">
    <location>
        <begin position="230"/>
        <end position="241"/>
    </location>
</feature>
<evidence type="ECO:0000256" key="1">
    <source>
        <dbReference type="ARBA" id="ARBA00004123"/>
    </source>
</evidence>
<sequence>MNPPSTSSEISNTANPVSAYSSPAMIEYSGMLPSYTSPTAVYQAPYGYPNPYAASNYGMQVYPTQRSSLPSATSPYGSSGFALPPTSLPDVSESPTSDLSRKSASAFGDHMPTPTEMSRMKNPFTKPPKSYIALITMAIEQSEEKMLTLSEIYQYIMDNFPFYRQSPQRWQNSIRHSLSFNDCFVKVPRSQDKPGKGSFWTLHHLCGNMFENGCHLRRHKRFTLKDKPRKDKKGNLKRSHSPKAEDSATESDQAKSDTTIESPKPESPQLKEENPNPATPQVVPVAPQPILPEFQKSLTPQEVTASTSCAPLQEVSYGSSVISSVSSCPQQPFAATGYGGPAFMYPTQDFSGTTALSANPFLDYYSHSFYAPQAQNATEYGSTVYPSAPQTLYRSLSSIPNSQCT</sequence>
<dbReference type="SMART" id="SM00339">
    <property type="entry name" value="FH"/>
    <property type="match status" value="1"/>
</dbReference>
<feature type="region of interest" description="Disordered" evidence="5">
    <location>
        <begin position="83"/>
        <end position="122"/>
    </location>
</feature>
<dbReference type="AlphaFoldDB" id="A0A4V6A4H7"/>
<reference evidence="7 8" key="1">
    <citation type="journal article" date="2015" name="Genome Biol.">
        <title>Comparative genomics of Steinernema reveals deeply conserved gene regulatory networks.</title>
        <authorList>
            <person name="Dillman A.R."/>
            <person name="Macchietto M."/>
            <person name="Porter C.F."/>
            <person name="Rogers A."/>
            <person name="Williams B."/>
            <person name="Antoshechkin I."/>
            <person name="Lee M.M."/>
            <person name="Goodwin Z."/>
            <person name="Lu X."/>
            <person name="Lewis E.E."/>
            <person name="Goodrich-Blair H."/>
            <person name="Stock S.P."/>
            <person name="Adams B.J."/>
            <person name="Sternberg P.W."/>
            <person name="Mortazavi A."/>
        </authorList>
    </citation>
    <scope>NUCLEOTIDE SEQUENCE [LARGE SCALE GENOMIC DNA]</scope>
    <source>
        <strain evidence="7 8">ALL</strain>
    </source>
</reference>
<dbReference type="Pfam" id="PF00250">
    <property type="entry name" value="Forkhead"/>
    <property type="match status" value="1"/>
</dbReference>
<evidence type="ECO:0000256" key="3">
    <source>
        <dbReference type="ARBA" id="ARBA00023242"/>
    </source>
</evidence>
<feature type="region of interest" description="Disordered" evidence="5">
    <location>
        <begin position="221"/>
        <end position="284"/>
    </location>
</feature>
<dbReference type="GO" id="GO:0000978">
    <property type="term" value="F:RNA polymerase II cis-regulatory region sequence-specific DNA binding"/>
    <property type="evidence" value="ECO:0007669"/>
    <property type="project" value="TreeGrafter"/>
</dbReference>
<evidence type="ECO:0000256" key="4">
    <source>
        <dbReference type="PROSITE-ProRule" id="PRU00089"/>
    </source>
</evidence>
<dbReference type="PRINTS" id="PR00053">
    <property type="entry name" value="FORKHEAD"/>
</dbReference>
<dbReference type="EMBL" id="AZBU02000003">
    <property type="protein sequence ID" value="TKR87005.1"/>
    <property type="molecule type" value="Genomic_DNA"/>
</dbReference>
<keyword evidence="2 4" id="KW-0238">DNA-binding</keyword>
<dbReference type="GO" id="GO:0005634">
    <property type="term" value="C:nucleus"/>
    <property type="evidence" value="ECO:0007669"/>
    <property type="project" value="UniProtKB-SubCell"/>
</dbReference>
<dbReference type="OrthoDB" id="5954824at2759"/>
<protein>
    <recommendedName>
        <fullName evidence="6">Fork-head domain-containing protein</fullName>
    </recommendedName>
</protein>
<feature type="domain" description="Fork-head" evidence="6">
    <location>
        <begin position="126"/>
        <end position="220"/>
    </location>
</feature>
<dbReference type="InterPro" id="IPR036390">
    <property type="entry name" value="WH_DNA-bd_sf"/>
</dbReference>
<name>A0A4V6A4H7_STECR</name>
<dbReference type="Gene3D" id="1.10.10.10">
    <property type="entry name" value="Winged helix-like DNA-binding domain superfamily/Winged helix DNA-binding domain"/>
    <property type="match status" value="1"/>
</dbReference>
<organism evidence="7 8">
    <name type="scientific">Steinernema carpocapsae</name>
    <name type="common">Entomopathogenic nematode</name>
    <dbReference type="NCBI Taxonomy" id="34508"/>
    <lineage>
        <taxon>Eukaryota</taxon>
        <taxon>Metazoa</taxon>
        <taxon>Ecdysozoa</taxon>
        <taxon>Nematoda</taxon>
        <taxon>Chromadorea</taxon>
        <taxon>Rhabditida</taxon>
        <taxon>Tylenchina</taxon>
        <taxon>Panagrolaimomorpha</taxon>
        <taxon>Strongyloidoidea</taxon>
        <taxon>Steinernematidae</taxon>
        <taxon>Steinernema</taxon>
    </lineage>
</organism>